<dbReference type="OrthoDB" id="4772785at2"/>
<dbReference type="Pfam" id="PF09203">
    <property type="entry name" value="MspA"/>
    <property type="match status" value="1"/>
</dbReference>
<sequence length="231" mass="23353">MRRIKIGMAAAVVAACAVSVMSVGTASAQITPQNPSGPVKGGKQTITSKEGVNAQIALFDLKAKLFPPLAGDNKSRLAYVDGKAEGLITKAPGEIEAATVEVGYVVACGVKDGGFESWIGSNQSVSGGVGVVGGAPGPFGAVGAGVGGTLGLSQNQVIKTAPGAIVFLPVGSKTIQKPKPGESFGVRFGEKRVSIEGCIGSVDAVAYSTLTVSSRAFDDMKTVYSEVMRFA</sequence>
<feature type="chain" id="PRO_5022670476" evidence="1">
    <location>
        <begin position="29"/>
        <end position="231"/>
    </location>
</feature>
<keyword evidence="3" id="KW-1185">Reference proteome</keyword>
<protein>
    <submittedName>
        <fullName evidence="2">MspA family porin</fullName>
    </submittedName>
</protein>
<feature type="signal peptide" evidence="1">
    <location>
        <begin position="1"/>
        <end position="28"/>
    </location>
</feature>
<dbReference type="AlphaFoldDB" id="A0A5C5S5T4"/>
<name>A0A5C5S5T4_9ACTN</name>
<organism evidence="2 3">
    <name type="scientific">Tsukamurella conjunctivitidis</name>
    <dbReference type="NCBI Taxonomy" id="2592068"/>
    <lineage>
        <taxon>Bacteria</taxon>
        <taxon>Bacillati</taxon>
        <taxon>Actinomycetota</taxon>
        <taxon>Actinomycetes</taxon>
        <taxon>Mycobacteriales</taxon>
        <taxon>Tsukamurellaceae</taxon>
        <taxon>Tsukamurella</taxon>
    </lineage>
</organism>
<dbReference type="Gene3D" id="2.60.40.1650">
    <property type="entry name" value="Porin MspA (Ig-like beta-sandwich domain)"/>
    <property type="match status" value="1"/>
</dbReference>
<dbReference type="Proteomes" id="UP000319375">
    <property type="component" value="Unassembled WGS sequence"/>
</dbReference>
<proteinExistence type="predicted"/>
<dbReference type="InterPro" id="IPR015286">
    <property type="entry name" value="Porin_fam_mycobact-type"/>
</dbReference>
<dbReference type="PROSITE" id="PS51257">
    <property type="entry name" value="PROKAR_LIPOPROTEIN"/>
    <property type="match status" value="1"/>
</dbReference>
<evidence type="ECO:0000313" key="3">
    <source>
        <dbReference type="Proteomes" id="UP000319375"/>
    </source>
</evidence>
<evidence type="ECO:0000313" key="2">
    <source>
        <dbReference type="EMBL" id="TWS30464.1"/>
    </source>
</evidence>
<dbReference type="RefSeq" id="WP_146485102.1">
    <property type="nucleotide sequence ID" value="NZ_VIGX01000001.1"/>
</dbReference>
<keyword evidence="1" id="KW-0732">Signal</keyword>
<reference evidence="2 3" key="1">
    <citation type="submission" date="2019-06" db="EMBL/GenBank/DDBJ databases">
        <title>Tsukamurella conjunctivitidis sp. nov., Tsukamurella assacharolytica sp. nov. and Tsukamurella sputae sp. nov. isolated from patients with conjunctivitis, bacteraemia (lymphoma) and respiratory infection (sputum) in Hong Kong.</title>
        <authorList>
            <person name="Teng J.L.L."/>
            <person name="Lee H.H."/>
            <person name="Fong J.Y.H."/>
            <person name="Fok K.M.N."/>
            <person name="Lau S.K.P."/>
            <person name="Woo P.C.Y."/>
        </authorList>
    </citation>
    <scope>NUCLEOTIDE SEQUENCE [LARGE SCALE GENOMIC DNA]</scope>
    <source>
        <strain evidence="2 3">HKU72</strain>
    </source>
</reference>
<gene>
    <name evidence="2" type="ORF">FK530_00890</name>
</gene>
<accession>A0A5C5S5T4</accession>
<comment type="caution">
    <text evidence="2">The sequence shown here is derived from an EMBL/GenBank/DDBJ whole genome shotgun (WGS) entry which is preliminary data.</text>
</comment>
<evidence type="ECO:0000256" key="1">
    <source>
        <dbReference type="SAM" id="SignalP"/>
    </source>
</evidence>
<dbReference type="EMBL" id="VIGX01000001">
    <property type="protein sequence ID" value="TWS30464.1"/>
    <property type="molecule type" value="Genomic_DNA"/>
</dbReference>